<accession>A0A0A9ANC1</accession>
<protein>
    <submittedName>
        <fullName evidence="1">Uncharacterized protein</fullName>
    </submittedName>
</protein>
<proteinExistence type="predicted"/>
<evidence type="ECO:0000313" key="1">
    <source>
        <dbReference type="EMBL" id="JAD52596.1"/>
    </source>
</evidence>
<dbReference type="AlphaFoldDB" id="A0A0A9ANC1"/>
<sequence length="25" mass="2805">MSFAGGRCCFLICHLLKTSSEELMK</sequence>
<name>A0A0A9ANC1_ARUDO</name>
<reference evidence="1" key="1">
    <citation type="submission" date="2014-09" db="EMBL/GenBank/DDBJ databases">
        <authorList>
            <person name="Magalhaes I.L.F."/>
            <person name="Oliveira U."/>
            <person name="Santos F.R."/>
            <person name="Vidigal T.H.D.A."/>
            <person name="Brescovit A.D."/>
            <person name="Santos A.J."/>
        </authorList>
    </citation>
    <scope>NUCLEOTIDE SEQUENCE</scope>
    <source>
        <tissue evidence="1">Shoot tissue taken approximately 20 cm above the soil surface</tissue>
    </source>
</reference>
<organism evidence="1">
    <name type="scientific">Arundo donax</name>
    <name type="common">Giant reed</name>
    <name type="synonym">Donax arundinaceus</name>
    <dbReference type="NCBI Taxonomy" id="35708"/>
    <lineage>
        <taxon>Eukaryota</taxon>
        <taxon>Viridiplantae</taxon>
        <taxon>Streptophyta</taxon>
        <taxon>Embryophyta</taxon>
        <taxon>Tracheophyta</taxon>
        <taxon>Spermatophyta</taxon>
        <taxon>Magnoliopsida</taxon>
        <taxon>Liliopsida</taxon>
        <taxon>Poales</taxon>
        <taxon>Poaceae</taxon>
        <taxon>PACMAD clade</taxon>
        <taxon>Arundinoideae</taxon>
        <taxon>Arundineae</taxon>
        <taxon>Arundo</taxon>
    </lineage>
</organism>
<dbReference type="EMBL" id="GBRH01245299">
    <property type="protein sequence ID" value="JAD52596.1"/>
    <property type="molecule type" value="Transcribed_RNA"/>
</dbReference>
<reference evidence="1" key="2">
    <citation type="journal article" date="2015" name="Data Brief">
        <title>Shoot transcriptome of the giant reed, Arundo donax.</title>
        <authorList>
            <person name="Barrero R.A."/>
            <person name="Guerrero F.D."/>
            <person name="Moolhuijzen P."/>
            <person name="Goolsby J.A."/>
            <person name="Tidwell J."/>
            <person name="Bellgard S.E."/>
            <person name="Bellgard M.I."/>
        </authorList>
    </citation>
    <scope>NUCLEOTIDE SEQUENCE</scope>
    <source>
        <tissue evidence="1">Shoot tissue taken approximately 20 cm above the soil surface</tissue>
    </source>
</reference>